<dbReference type="STRING" id="1798183.GA0061080_106810"/>
<reference evidence="2" key="1">
    <citation type="submission" date="2016-08" db="EMBL/GenBank/DDBJ databases">
        <authorList>
            <person name="Varghese N."/>
            <person name="Submissions Spin"/>
        </authorList>
    </citation>
    <scope>NUCLEOTIDE SEQUENCE [LARGE SCALE GENOMIC DNA]</scope>
    <source>
        <strain evidence="2">R-53144</strain>
    </source>
</reference>
<evidence type="ECO:0000313" key="2">
    <source>
        <dbReference type="Proteomes" id="UP000199698"/>
    </source>
</evidence>
<protein>
    <submittedName>
        <fullName evidence="1">Uncharacterized protein</fullName>
    </submittedName>
</protein>
<accession>A0A1C4DDB7</accession>
<name>A0A1C4DDB7_9GAMM</name>
<dbReference type="EMBL" id="FMBA01000068">
    <property type="protein sequence ID" value="SCC29341.1"/>
    <property type="molecule type" value="Genomic_DNA"/>
</dbReference>
<proteinExistence type="predicted"/>
<sequence length="133" mass="15116">MGHIGHNQNKGILKSKYSSFEDLPLGEGSDKEFCPHLHVECFTSEDLPSYITQTQAEASKIPEEDKTFVGIAKQAKLLEKETASDTTVGKPYAKTKIKILSQDVKVVWLQIKIYSSETEKRHYDRETLLFLQL</sequence>
<gene>
    <name evidence="1" type="ORF">GA0061080_106810</name>
</gene>
<keyword evidence="2" id="KW-1185">Reference proteome</keyword>
<dbReference type="AlphaFoldDB" id="A0A1C4DDB7"/>
<evidence type="ECO:0000313" key="1">
    <source>
        <dbReference type="EMBL" id="SCC29341.1"/>
    </source>
</evidence>
<dbReference type="Proteomes" id="UP000199698">
    <property type="component" value="Unassembled WGS sequence"/>
</dbReference>
<organism evidence="1 2">
    <name type="scientific">Gilliamella intestini</name>
    <dbReference type="NCBI Taxonomy" id="1798183"/>
    <lineage>
        <taxon>Bacteria</taxon>
        <taxon>Pseudomonadati</taxon>
        <taxon>Pseudomonadota</taxon>
        <taxon>Gammaproteobacteria</taxon>
        <taxon>Orbales</taxon>
        <taxon>Orbaceae</taxon>
        <taxon>Gilliamella</taxon>
    </lineage>
</organism>